<dbReference type="InterPro" id="IPR011990">
    <property type="entry name" value="TPR-like_helical_dom_sf"/>
</dbReference>
<dbReference type="SMR" id="A2DZK0"/>
<reference evidence="2" key="1">
    <citation type="submission" date="2006-10" db="EMBL/GenBank/DDBJ databases">
        <authorList>
            <person name="Amadeo P."/>
            <person name="Zhao Q."/>
            <person name="Wortman J."/>
            <person name="Fraser-Liggett C."/>
            <person name="Carlton J."/>
        </authorList>
    </citation>
    <scope>NUCLEOTIDE SEQUENCE</scope>
    <source>
        <strain evidence="2">G3</strain>
    </source>
</reference>
<protein>
    <recommendedName>
        <fullName evidence="4">TPR Domain containing protein</fullName>
    </recommendedName>
</protein>
<dbReference type="PANTHER" id="PTHR11246">
    <property type="entry name" value="PRE-MRNA SPLICING FACTOR"/>
    <property type="match status" value="1"/>
</dbReference>
<dbReference type="PANTHER" id="PTHR11246:SF20">
    <property type="entry name" value="TPR-CONTAINING PROTEIN DDB_G0280363"/>
    <property type="match status" value="1"/>
</dbReference>
<keyword evidence="3" id="KW-1185">Reference proteome</keyword>
<proteinExistence type="predicted"/>
<evidence type="ECO:0000256" key="1">
    <source>
        <dbReference type="ARBA" id="ARBA00022737"/>
    </source>
</evidence>
<keyword evidence="1" id="KW-0677">Repeat</keyword>
<dbReference type="InterPro" id="IPR045075">
    <property type="entry name" value="Syf1-like"/>
</dbReference>
<dbReference type="InParanoid" id="A2DZK0"/>
<evidence type="ECO:0008006" key="4">
    <source>
        <dbReference type="Google" id="ProtNLM"/>
    </source>
</evidence>
<accession>A2DZK0</accession>
<reference evidence="2" key="2">
    <citation type="journal article" date="2007" name="Science">
        <title>Draft genome sequence of the sexually transmitted pathogen Trichomonas vaginalis.</title>
        <authorList>
            <person name="Carlton J.M."/>
            <person name="Hirt R.P."/>
            <person name="Silva J.C."/>
            <person name="Delcher A.L."/>
            <person name="Schatz M."/>
            <person name="Zhao Q."/>
            <person name="Wortman J.R."/>
            <person name="Bidwell S.L."/>
            <person name="Alsmark U.C.M."/>
            <person name="Besteiro S."/>
            <person name="Sicheritz-Ponten T."/>
            <person name="Noel C.J."/>
            <person name="Dacks J.B."/>
            <person name="Foster P.G."/>
            <person name="Simillion C."/>
            <person name="Van de Peer Y."/>
            <person name="Miranda-Saavedra D."/>
            <person name="Barton G.J."/>
            <person name="Westrop G.D."/>
            <person name="Mueller S."/>
            <person name="Dessi D."/>
            <person name="Fiori P.L."/>
            <person name="Ren Q."/>
            <person name="Paulsen I."/>
            <person name="Zhang H."/>
            <person name="Bastida-Corcuera F.D."/>
            <person name="Simoes-Barbosa A."/>
            <person name="Brown M.T."/>
            <person name="Hayes R.D."/>
            <person name="Mukherjee M."/>
            <person name="Okumura C.Y."/>
            <person name="Schneider R."/>
            <person name="Smith A.J."/>
            <person name="Vanacova S."/>
            <person name="Villalvazo M."/>
            <person name="Haas B.J."/>
            <person name="Pertea M."/>
            <person name="Feldblyum T.V."/>
            <person name="Utterback T.R."/>
            <person name="Shu C.L."/>
            <person name="Osoegawa K."/>
            <person name="de Jong P.J."/>
            <person name="Hrdy I."/>
            <person name="Horvathova L."/>
            <person name="Zubacova Z."/>
            <person name="Dolezal P."/>
            <person name="Malik S.B."/>
            <person name="Logsdon J.M. Jr."/>
            <person name="Henze K."/>
            <person name="Gupta A."/>
            <person name="Wang C.C."/>
            <person name="Dunne R.L."/>
            <person name="Upcroft J.A."/>
            <person name="Upcroft P."/>
            <person name="White O."/>
            <person name="Salzberg S.L."/>
            <person name="Tang P."/>
            <person name="Chiu C.-H."/>
            <person name="Lee Y.-S."/>
            <person name="Embley T.M."/>
            <person name="Coombs G.H."/>
            <person name="Mottram J.C."/>
            <person name="Tachezy J."/>
            <person name="Fraser-Liggett C.M."/>
            <person name="Johnson P.J."/>
        </authorList>
    </citation>
    <scope>NUCLEOTIDE SEQUENCE [LARGE SCALE GENOMIC DNA]</scope>
    <source>
        <strain evidence="2">G3</strain>
    </source>
</reference>
<organism evidence="2 3">
    <name type="scientific">Trichomonas vaginalis (strain ATCC PRA-98 / G3)</name>
    <dbReference type="NCBI Taxonomy" id="412133"/>
    <lineage>
        <taxon>Eukaryota</taxon>
        <taxon>Metamonada</taxon>
        <taxon>Parabasalia</taxon>
        <taxon>Trichomonadida</taxon>
        <taxon>Trichomonadidae</taxon>
        <taxon>Trichomonas</taxon>
    </lineage>
</organism>
<sequence length="647" mass="73685">MRKRAVSEYVNFNFSELPKLWIPAIQLPPRSLSDANALNRNSPLQLPKLAKTCDDYDPRYLPDWMQDILDPGAYPNMNTYVSAVCSDDPEGAKNVLNAFLRQSTDKAEITKIIRSAFDINKKQSKYNEAIDVLTFGSTFDPTNITFPLEAAKLLNDLGNFEKEDEVLLNALNQTEFNTTILSKMLKSLERRNLLKKARAVLAVAYKRNQAALFEGALFEIRHGPSDSALFLVNKCAETSIEWKGNIYHEIVEYCSRRGLKDSVLKFSETGFKEVPSLFALCGFAIKYQSNKNDAINVYENSSETSQMSRPRLAPILATTLMALQDPQSAHNVFAHAIAISPPDQKSRLFYDAAVLSFIHSEMQFVQLLLAKGRNFCQKKSQLPFHIFRAKIQELSGFQNATAEANRIFKEVVQNYPEDWHSHLEYILFLSRHKHIPDAIRALNNVLSSMPDNGRLLALRIQLESPEKQVEAFINAIHAAPKSGEVWLEGARISLNPLSPYFNLKDARLFLDFAHVFTPQYLDIFVEYARLEMLDHGLYGNFAQLQDKFINSEGNQGTVFFRFRKVGKEFFKEEFEEMIKGVREDIKRNYKVYQHAIARSAFVPQSLKDELERMEKDKENAPSFAFGISNFGQKGNVMDVLGTSVAFL</sequence>
<dbReference type="Gene3D" id="1.25.40.10">
    <property type="entry name" value="Tetratricopeptide repeat domain"/>
    <property type="match status" value="2"/>
</dbReference>
<dbReference type="eggNOG" id="ENOG502QRVD">
    <property type="taxonomic scope" value="Eukaryota"/>
</dbReference>
<evidence type="ECO:0000313" key="3">
    <source>
        <dbReference type="Proteomes" id="UP000001542"/>
    </source>
</evidence>
<gene>
    <name evidence="2" type="ORF">TVAG_373370</name>
</gene>
<dbReference type="EMBL" id="DS113274">
    <property type="protein sequence ID" value="EAY14204.1"/>
    <property type="molecule type" value="Genomic_DNA"/>
</dbReference>
<evidence type="ECO:0000313" key="2">
    <source>
        <dbReference type="EMBL" id="EAY14204.1"/>
    </source>
</evidence>
<dbReference type="Proteomes" id="UP000001542">
    <property type="component" value="Unassembled WGS sequence"/>
</dbReference>
<dbReference type="RefSeq" id="XP_001326427.1">
    <property type="nucleotide sequence ID" value="XM_001326392.1"/>
</dbReference>
<dbReference type="GO" id="GO:0000398">
    <property type="term" value="P:mRNA splicing, via spliceosome"/>
    <property type="evidence" value="ECO:0000318"/>
    <property type="project" value="GO_Central"/>
</dbReference>
<dbReference type="STRING" id="5722.A2DZK0"/>
<dbReference type="VEuPathDB" id="TrichDB:TVAG_373370"/>
<name>A2DZK0_TRIV3</name>
<dbReference type="OrthoDB" id="440128at2759"/>
<dbReference type="KEGG" id="tva:4772192"/>
<dbReference type="SUPFAM" id="SSF48452">
    <property type="entry name" value="TPR-like"/>
    <property type="match status" value="1"/>
</dbReference>
<dbReference type="VEuPathDB" id="TrichDB:TVAGG3_0012070"/>
<dbReference type="AlphaFoldDB" id="A2DZK0"/>